<evidence type="ECO:0000256" key="3">
    <source>
        <dbReference type="SAM" id="Coils"/>
    </source>
</evidence>
<dbReference type="GO" id="GO:0015679">
    <property type="term" value="P:plasma membrane copper ion transport"/>
    <property type="evidence" value="ECO:0007669"/>
    <property type="project" value="TreeGrafter"/>
</dbReference>
<dbReference type="InterPro" id="IPR006143">
    <property type="entry name" value="RND_pump_MFP"/>
</dbReference>
<evidence type="ECO:0000313" key="7">
    <source>
        <dbReference type="Proteomes" id="UP000284120"/>
    </source>
</evidence>
<keyword evidence="2" id="KW-0813">Transport</keyword>
<feature type="coiled-coil region" evidence="3">
    <location>
        <begin position="143"/>
        <end position="170"/>
    </location>
</feature>
<dbReference type="Gene3D" id="2.40.30.170">
    <property type="match status" value="1"/>
</dbReference>
<dbReference type="Gene3D" id="2.40.420.20">
    <property type="match status" value="1"/>
</dbReference>
<dbReference type="Proteomes" id="UP000284120">
    <property type="component" value="Unassembled WGS sequence"/>
</dbReference>
<organism evidence="6 7">
    <name type="scientific">Pedobacter chitinilyticus</name>
    <dbReference type="NCBI Taxonomy" id="2233776"/>
    <lineage>
        <taxon>Bacteria</taxon>
        <taxon>Pseudomonadati</taxon>
        <taxon>Bacteroidota</taxon>
        <taxon>Sphingobacteriia</taxon>
        <taxon>Sphingobacteriales</taxon>
        <taxon>Sphingobacteriaceae</taxon>
        <taxon>Pedobacter</taxon>
    </lineage>
</organism>
<gene>
    <name evidence="6" type="ORF">DPV69_19995</name>
</gene>
<dbReference type="OrthoDB" id="9814657at2"/>
<dbReference type="SUPFAM" id="SSF111369">
    <property type="entry name" value="HlyD-like secretion proteins"/>
    <property type="match status" value="1"/>
</dbReference>
<dbReference type="PANTHER" id="PTHR30097">
    <property type="entry name" value="CATION EFFLUX SYSTEM PROTEIN CUSB"/>
    <property type="match status" value="1"/>
</dbReference>
<keyword evidence="7" id="KW-1185">Reference proteome</keyword>
<evidence type="ECO:0000313" key="6">
    <source>
        <dbReference type="EMBL" id="RWU03966.1"/>
    </source>
</evidence>
<protein>
    <submittedName>
        <fullName evidence="6">Efflux RND transporter periplasmic adaptor subunit</fullName>
    </submittedName>
</protein>
<comment type="caution">
    <text evidence="6">The sequence shown here is derived from an EMBL/GenBank/DDBJ whole genome shotgun (WGS) entry which is preliminary data.</text>
</comment>
<comment type="similarity">
    <text evidence="1">Belongs to the membrane fusion protein (MFP) (TC 8.A.1) family.</text>
</comment>
<dbReference type="RefSeq" id="WP_113649205.1">
    <property type="nucleotide sequence ID" value="NZ_QMHN01000008.1"/>
</dbReference>
<evidence type="ECO:0000259" key="5">
    <source>
        <dbReference type="Pfam" id="PF25973"/>
    </source>
</evidence>
<dbReference type="InterPro" id="IPR051909">
    <property type="entry name" value="MFP_Cation_Efflux"/>
</dbReference>
<dbReference type="PANTHER" id="PTHR30097:SF4">
    <property type="entry name" value="SLR6042 PROTEIN"/>
    <property type="match status" value="1"/>
</dbReference>
<evidence type="ECO:0000256" key="4">
    <source>
        <dbReference type="SAM" id="SignalP"/>
    </source>
</evidence>
<dbReference type="GO" id="GO:0016020">
    <property type="term" value="C:membrane"/>
    <property type="evidence" value="ECO:0007669"/>
    <property type="project" value="InterPro"/>
</dbReference>
<dbReference type="AlphaFoldDB" id="A0A3S3PF84"/>
<dbReference type="GO" id="GO:0030313">
    <property type="term" value="C:cell envelope"/>
    <property type="evidence" value="ECO:0007669"/>
    <property type="project" value="TreeGrafter"/>
</dbReference>
<dbReference type="GO" id="GO:0060003">
    <property type="term" value="P:copper ion export"/>
    <property type="evidence" value="ECO:0007669"/>
    <property type="project" value="TreeGrafter"/>
</dbReference>
<feature type="domain" description="CzcB-like barrel-sandwich hybrid" evidence="5">
    <location>
        <begin position="77"/>
        <end position="220"/>
    </location>
</feature>
<feature type="signal peptide" evidence="4">
    <location>
        <begin position="1"/>
        <end position="22"/>
    </location>
</feature>
<proteinExistence type="inferred from homology"/>
<sequence length="376" mass="42042">MKYPLYLGALAISMMFACSSSSETKEEAKVPMNENEVSLTPEQAKHINLKTGAVAYGEINETLKLQGKIDVPPQNLVSVSIPLGGYLKTTKMLPGTHVSKGQVIAVMEDPQYIQMQQDYLNISNKLSYASKELARQRELNLSKANSDKTLQQAETEYKNLKVEQMALTEKLKLININAAQLNEGKISKSINIYSPINGYVSKVNVNIGKYVTPSDVIFELINPSDIHLNLTIFEKDLHQINIGQRVIAFTNVKPEVKYETKVILVSHNVGEGGNSEVHCHFEKYDKNLVPGMYMNAELQFKNQKVQFLPEDAVVSFENKDYVFVEIAARKFMMHEVQVGETSEGKTAITADLKGKQVVVKGAYSLLMKLKNTSDEE</sequence>
<accession>A0A3S3PF84</accession>
<keyword evidence="4" id="KW-0732">Signal</keyword>
<feature type="chain" id="PRO_5018548259" evidence="4">
    <location>
        <begin position="23"/>
        <end position="376"/>
    </location>
</feature>
<name>A0A3S3PF84_9SPHI</name>
<dbReference type="Gene3D" id="1.10.287.470">
    <property type="entry name" value="Helix hairpin bin"/>
    <property type="match status" value="1"/>
</dbReference>
<dbReference type="Pfam" id="PF25973">
    <property type="entry name" value="BSH_CzcB"/>
    <property type="match status" value="1"/>
</dbReference>
<evidence type="ECO:0000256" key="1">
    <source>
        <dbReference type="ARBA" id="ARBA00009477"/>
    </source>
</evidence>
<dbReference type="PROSITE" id="PS51257">
    <property type="entry name" value="PROKAR_LIPOPROTEIN"/>
    <property type="match status" value="1"/>
</dbReference>
<evidence type="ECO:0000256" key="2">
    <source>
        <dbReference type="ARBA" id="ARBA00022448"/>
    </source>
</evidence>
<dbReference type="NCBIfam" id="TIGR01730">
    <property type="entry name" value="RND_mfp"/>
    <property type="match status" value="1"/>
</dbReference>
<keyword evidence="3" id="KW-0175">Coiled coil</keyword>
<reference evidence="6 7" key="1">
    <citation type="submission" date="2018-06" db="EMBL/GenBank/DDBJ databases">
        <title>Pedobacter endophyticus sp. nov., an endophytic bacterium isolated from a leaf of Triticum aestivum.</title>
        <authorList>
            <person name="Zhang L."/>
        </authorList>
    </citation>
    <scope>NUCLEOTIDE SEQUENCE [LARGE SCALE GENOMIC DNA]</scope>
    <source>
        <strain evidence="6 7">CM134L-2</strain>
    </source>
</reference>
<dbReference type="InterPro" id="IPR058647">
    <property type="entry name" value="BSH_CzcB-like"/>
</dbReference>
<dbReference type="GO" id="GO:0022857">
    <property type="term" value="F:transmembrane transporter activity"/>
    <property type="evidence" value="ECO:0007669"/>
    <property type="project" value="InterPro"/>
</dbReference>
<dbReference type="EMBL" id="SAYW01000008">
    <property type="protein sequence ID" value="RWU03966.1"/>
    <property type="molecule type" value="Genomic_DNA"/>
</dbReference>